<accession>A0AAW0SUH2</accession>
<evidence type="ECO:0000256" key="1">
    <source>
        <dbReference type="SAM" id="MobiDB-lite"/>
    </source>
</evidence>
<sequence length="104" mass="10896">MQVRDKRFGSNRAFSSPPGGLLVRLATPQARRAGMRPAPHPRPTSSPARHGAAYPEGPPLPSLPLPLPLTTTGRSPGRGWDGASLRLAWAKWGGAAGRAGKDEG</sequence>
<comment type="caution">
    <text evidence="2">The sequence shown here is derived from an EMBL/GenBank/DDBJ whole genome shotgun (WGS) entry which is preliminary data.</text>
</comment>
<feature type="compositionally biased region" description="Low complexity" evidence="1">
    <location>
        <begin position="68"/>
        <end position="77"/>
    </location>
</feature>
<feature type="compositionally biased region" description="Pro residues" evidence="1">
    <location>
        <begin position="56"/>
        <end position="67"/>
    </location>
</feature>
<proteinExistence type="predicted"/>
<dbReference type="AlphaFoldDB" id="A0AAW0SUH2"/>
<evidence type="ECO:0000313" key="2">
    <source>
        <dbReference type="EMBL" id="KAK8378698.1"/>
    </source>
</evidence>
<protein>
    <submittedName>
        <fullName evidence="2">Uncharacterized protein</fullName>
    </submittedName>
</protein>
<reference evidence="2 3" key="1">
    <citation type="submission" date="2023-03" db="EMBL/GenBank/DDBJ databases">
        <title>High-quality genome of Scylla paramamosain provides insights in environmental adaptation.</title>
        <authorList>
            <person name="Zhang L."/>
        </authorList>
    </citation>
    <scope>NUCLEOTIDE SEQUENCE [LARGE SCALE GENOMIC DNA]</scope>
    <source>
        <strain evidence="2">LZ_2023a</strain>
        <tissue evidence="2">Muscle</tissue>
    </source>
</reference>
<dbReference type="EMBL" id="JARAKH010000044">
    <property type="protein sequence ID" value="KAK8378698.1"/>
    <property type="molecule type" value="Genomic_DNA"/>
</dbReference>
<evidence type="ECO:0000313" key="3">
    <source>
        <dbReference type="Proteomes" id="UP001487740"/>
    </source>
</evidence>
<dbReference type="Proteomes" id="UP001487740">
    <property type="component" value="Unassembled WGS sequence"/>
</dbReference>
<name>A0AAW0SUH2_SCYPA</name>
<feature type="region of interest" description="Disordered" evidence="1">
    <location>
        <begin position="1"/>
        <end position="80"/>
    </location>
</feature>
<organism evidence="2 3">
    <name type="scientific">Scylla paramamosain</name>
    <name type="common">Mud crab</name>
    <dbReference type="NCBI Taxonomy" id="85552"/>
    <lineage>
        <taxon>Eukaryota</taxon>
        <taxon>Metazoa</taxon>
        <taxon>Ecdysozoa</taxon>
        <taxon>Arthropoda</taxon>
        <taxon>Crustacea</taxon>
        <taxon>Multicrustacea</taxon>
        <taxon>Malacostraca</taxon>
        <taxon>Eumalacostraca</taxon>
        <taxon>Eucarida</taxon>
        <taxon>Decapoda</taxon>
        <taxon>Pleocyemata</taxon>
        <taxon>Brachyura</taxon>
        <taxon>Eubrachyura</taxon>
        <taxon>Portunoidea</taxon>
        <taxon>Portunidae</taxon>
        <taxon>Portuninae</taxon>
        <taxon>Scylla</taxon>
    </lineage>
</organism>
<gene>
    <name evidence="2" type="ORF">O3P69_009419</name>
</gene>
<keyword evidence="3" id="KW-1185">Reference proteome</keyword>